<feature type="non-terminal residue" evidence="24">
    <location>
        <position position="1"/>
    </location>
</feature>
<keyword evidence="14" id="KW-0460">Magnesium</keyword>
<keyword evidence="8" id="KW-0597">Phosphoprotein</keyword>
<keyword evidence="7" id="KW-0723">Serine/threonine-protein kinase</keyword>
<dbReference type="InterPro" id="IPR036388">
    <property type="entry name" value="WH-like_DNA-bd_sf"/>
</dbReference>
<dbReference type="EC" id="2.7.11.1" evidence="4"/>
<proteinExistence type="evidence at transcript level"/>
<dbReference type="FunFam" id="3.30.200.20:FF:000052">
    <property type="entry name" value="Serine/threonine-protein kinase RIO2"/>
    <property type="match status" value="1"/>
</dbReference>
<evidence type="ECO:0000256" key="14">
    <source>
        <dbReference type="ARBA" id="ARBA00022842"/>
    </source>
</evidence>
<comment type="catalytic activity">
    <reaction evidence="15">
        <text>L-threonyl-[protein] + ATP = O-phospho-L-threonyl-[protein] + ADP + H(+)</text>
        <dbReference type="Rhea" id="RHEA:46608"/>
        <dbReference type="Rhea" id="RHEA-COMP:11060"/>
        <dbReference type="Rhea" id="RHEA-COMP:11605"/>
        <dbReference type="ChEBI" id="CHEBI:15378"/>
        <dbReference type="ChEBI" id="CHEBI:30013"/>
        <dbReference type="ChEBI" id="CHEBI:30616"/>
        <dbReference type="ChEBI" id="CHEBI:61977"/>
        <dbReference type="ChEBI" id="CHEBI:456216"/>
        <dbReference type="EC" id="2.7.11.1"/>
    </reaction>
</comment>
<dbReference type="GO" id="GO:0030490">
    <property type="term" value="P:maturation of SSU-rRNA"/>
    <property type="evidence" value="ECO:0007669"/>
    <property type="project" value="TreeGrafter"/>
</dbReference>
<protein>
    <recommendedName>
        <fullName evidence="18">Serine/threonine-protein kinase RIO2</fullName>
        <ecNumber evidence="4">2.7.11.1</ecNumber>
    </recommendedName>
    <alternativeName>
        <fullName evidence="20">RIO kinase 2</fullName>
    </alternativeName>
    <alternativeName>
        <fullName evidence="19">Serine/threonine-protein kinase rio2</fullName>
    </alternativeName>
</protein>
<accession>T2M5S0</accession>
<dbReference type="GO" id="GO:0030688">
    <property type="term" value="C:preribosome, small subunit precursor"/>
    <property type="evidence" value="ECO:0007669"/>
    <property type="project" value="TreeGrafter"/>
</dbReference>
<evidence type="ECO:0000256" key="17">
    <source>
        <dbReference type="ARBA" id="ARBA00064676"/>
    </source>
</evidence>
<dbReference type="FunFam" id="1.10.510.10:FF:000307">
    <property type="entry name" value="Serine/threonine-protein kinase RIO2"/>
    <property type="match status" value="1"/>
</dbReference>
<dbReference type="GO" id="GO:0005634">
    <property type="term" value="C:nucleus"/>
    <property type="evidence" value="ECO:0007669"/>
    <property type="project" value="TreeGrafter"/>
</dbReference>
<keyword evidence="10" id="KW-0479">Metal-binding</keyword>
<dbReference type="Gene3D" id="1.10.510.10">
    <property type="entry name" value="Transferase(Phosphotransferase) domain 1"/>
    <property type="match status" value="1"/>
</dbReference>
<dbReference type="AlphaFoldDB" id="T2M5S0"/>
<comment type="subcellular location">
    <subcellularLocation>
        <location evidence="2">Cytoplasm</location>
    </subcellularLocation>
</comment>
<feature type="region of interest" description="Disordered" evidence="21">
    <location>
        <begin position="558"/>
        <end position="606"/>
    </location>
</feature>
<comment type="cofactor">
    <cofactor evidence="1">
        <name>Mg(2+)</name>
        <dbReference type="ChEBI" id="CHEBI:18420"/>
    </cofactor>
</comment>
<dbReference type="SMART" id="SM01355">
    <property type="entry name" value="AP3B1_C"/>
    <property type="match status" value="1"/>
</dbReference>
<dbReference type="Pfam" id="PF14796">
    <property type="entry name" value="AP3B1_C"/>
    <property type="match status" value="1"/>
</dbReference>
<dbReference type="Gene3D" id="3.30.200.20">
    <property type="entry name" value="Phosphorylase Kinase, domain 1"/>
    <property type="match status" value="1"/>
</dbReference>
<reference evidence="24" key="1">
    <citation type="journal article" date="2013" name="Genome Biol. Evol.">
        <title>Punctuated emergences of genetic and phenotypic innovations in eumetazoan, bilaterian, euteleostome, and hominidae ancestors.</title>
        <authorList>
            <person name="Wenger Y."/>
            <person name="Galliot B."/>
        </authorList>
    </citation>
    <scope>NUCLEOTIDE SEQUENCE</scope>
    <source>
        <tissue evidence="24">Whole animals</tissue>
    </source>
</reference>
<evidence type="ECO:0000256" key="16">
    <source>
        <dbReference type="ARBA" id="ARBA00048679"/>
    </source>
</evidence>
<dbReference type="InterPro" id="IPR018934">
    <property type="entry name" value="RIO_dom"/>
</dbReference>
<gene>
    <name evidence="24" type="primary">RIOK2</name>
</gene>
<dbReference type="FunFam" id="1.10.10.10:FF:000053">
    <property type="entry name" value="Serine/threonine-protein kinase RIO2"/>
    <property type="match status" value="1"/>
</dbReference>
<comment type="similarity">
    <text evidence="3">Belongs to the protein kinase superfamily. RIO-type Ser/Thr kinase family.</text>
</comment>
<feature type="domain" description="AP-3 complex subunit beta C-terminal" evidence="23">
    <location>
        <begin position="3"/>
        <end position="132"/>
    </location>
</feature>
<dbReference type="PANTHER" id="PTHR45852">
    <property type="entry name" value="SER/THR-PROTEIN KINASE RIO2"/>
    <property type="match status" value="1"/>
</dbReference>
<evidence type="ECO:0000259" key="23">
    <source>
        <dbReference type="SMART" id="SM01355"/>
    </source>
</evidence>
<sequence>SVSPKNDVNINLVPSLVSDMESLSVDPKNCNSLSLQSSQKNSKSFELLSKINGKGLIAYYRFPRTPCIYSGTMVAVEMEFTNSSNADVKRLRIENKKLLSGALMQEFNEVASISPKESITVTVGIDFKDTVQPVTFDLCTESGKFTVQIKVPVGELMRGVSLTQHEFTTQQKKLTGMTESKLACHLTESLPVLVSKIIEAVSMTQSPTVNENVLRYEISGVVLYYLLSIKMVKLDAILLKYMSREDFRVLTAVEMGMKNHEIVPLSLVSQIASLKHGGCHKILKELVKNKLLCYENGRQGTGYRLSYPGYDYLALKALATRDVVYSVGNQIGVGKESDIYIVADEDGTQYAMKLHRLGRTSFRKIKEKRDYHKHRNSASWLYLSRIAAAKEFAFMKALYDRGYPVPRPVDFNRHCIIMELMDAFPLYQVNELANPGAIYNDCMNLIVQLASFGLVHCDFNEFNLMLETGNKIKVIDFPQMVSTSHVNAAMYFARDVDCIRIFFKKRYGYETDTYPTFSEIEREDNLDITLSASGYIKNKDCDGNDDFQAEFEQMVSNQRHQTLDDQENEDEERHSSFSDNSSDDDIVDEKKEPADNNQSCESDANSVVEVVNSAVDDVDSAVEVINTAVEDANSSVEVVNSAVKDVGSAIEDVSSAVEDANSAVEDVDSAVDDVNSAGKLISNIDDCESESSESESDENLENYHTDNRNHRPYRDAKKLKEISNTTLVKLKVQTQEDIKEKVKKIVLSKTQKDNHRRKVKKGESSVSTKLKQENRFVIKDSLGE</sequence>
<name>T2M5S0_HYDVU</name>
<evidence type="ECO:0000256" key="12">
    <source>
        <dbReference type="ARBA" id="ARBA00022777"/>
    </source>
</evidence>
<evidence type="ECO:0000256" key="3">
    <source>
        <dbReference type="ARBA" id="ARBA00009196"/>
    </source>
</evidence>
<evidence type="ECO:0000256" key="1">
    <source>
        <dbReference type="ARBA" id="ARBA00001946"/>
    </source>
</evidence>
<comment type="subunit">
    <text evidence="17">Associated with late 40S pre-ribosomal particles. Interacts with PLK1 (via its N-terminus).</text>
</comment>
<evidence type="ECO:0000256" key="10">
    <source>
        <dbReference type="ARBA" id="ARBA00022723"/>
    </source>
</evidence>
<dbReference type="InterPro" id="IPR000687">
    <property type="entry name" value="RIO_kinase"/>
</dbReference>
<feature type="compositionally biased region" description="Acidic residues" evidence="21">
    <location>
        <begin position="685"/>
        <end position="700"/>
    </location>
</feature>
<evidence type="ECO:0000256" key="6">
    <source>
        <dbReference type="ARBA" id="ARBA00022517"/>
    </source>
</evidence>
<dbReference type="EMBL" id="HAAD01001386">
    <property type="protein sequence ID" value="CDG67618.1"/>
    <property type="molecule type" value="mRNA"/>
</dbReference>
<evidence type="ECO:0000256" key="19">
    <source>
        <dbReference type="ARBA" id="ARBA00068837"/>
    </source>
</evidence>
<keyword evidence="6" id="KW-0690">Ribosome biogenesis</keyword>
<dbReference type="SUPFAM" id="SSF46785">
    <property type="entry name" value="Winged helix' DNA-binding domain"/>
    <property type="match status" value="1"/>
</dbReference>
<dbReference type="InterPro" id="IPR011009">
    <property type="entry name" value="Kinase-like_dom_sf"/>
</dbReference>
<dbReference type="Pfam" id="PF24080">
    <property type="entry name" value="AP3B1_C_2"/>
    <property type="match status" value="1"/>
</dbReference>
<evidence type="ECO:0000256" key="13">
    <source>
        <dbReference type="ARBA" id="ARBA00022840"/>
    </source>
</evidence>
<evidence type="ECO:0000256" key="15">
    <source>
        <dbReference type="ARBA" id="ARBA00047899"/>
    </source>
</evidence>
<dbReference type="SMART" id="SM00090">
    <property type="entry name" value="RIO"/>
    <property type="match status" value="1"/>
</dbReference>
<dbReference type="InterPro" id="IPR029390">
    <property type="entry name" value="AP3B_C"/>
</dbReference>
<dbReference type="CDD" id="cd05144">
    <property type="entry name" value="RIO2_C"/>
    <property type="match status" value="1"/>
</dbReference>
<dbReference type="InterPro" id="IPR056314">
    <property type="entry name" value="AP3B1/2_C"/>
</dbReference>
<keyword evidence="5" id="KW-0963">Cytoplasm</keyword>
<comment type="catalytic activity">
    <reaction evidence="16">
        <text>L-seryl-[protein] + ATP = O-phospho-L-seryl-[protein] + ADP + H(+)</text>
        <dbReference type="Rhea" id="RHEA:17989"/>
        <dbReference type="Rhea" id="RHEA-COMP:9863"/>
        <dbReference type="Rhea" id="RHEA-COMP:11604"/>
        <dbReference type="ChEBI" id="CHEBI:15378"/>
        <dbReference type="ChEBI" id="CHEBI:29999"/>
        <dbReference type="ChEBI" id="CHEBI:30616"/>
        <dbReference type="ChEBI" id="CHEBI:83421"/>
        <dbReference type="ChEBI" id="CHEBI:456216"/>
        <dbReference type="EC" id="2.7.11.1"/>
    </reaction>
</comment>
<evidence type="ECO:0000256" key="2">
    <source>
        <dbReference type="ARBA" id="ARBA00004496"/>
    </source>
</evidence>
<dbReference type="GO" id="GO:0004674">
    <property type="term" value="F:protein serine/threonine kinase activity"/>
    <property type="evidence" value="ECO:0007669"/>
    <property type="project" value="UniProtKB-KW"/>
</dbReference>
<evidence type="ECO:0000256" key="5">
    <source>
        <dbReference type="ARBA" id="ARBA00022490"/>
    </source>
</evidence>
<dbReference type="GO" id="GO:0046872">
    <property type="term" value="F:metal ion binding"/>
    <property type="evidence" value="ECO:0007669"/>
    <property type="project" value="UniProtKB-KW"/>
</dbReference>
<dbReference type="SUPFAM" id="SSF58104">
    <property type="entry name" value="Methyl-accepting chemotaxis protein (MCP) signaling domain"/>
    <property type="match status" value="1"/>
</dbReference>
<evidence type="ECO:0000256" key="20">
    <source>
        <dbReference type="ARBA" id="ARBA00076005"/>
    </source>
</evidence>
<dbReference type="Pfam" id="PF01163">
    <property type="entry name" value="RIO1"/>
    <property type="match status" value="1"/>
</dbReference>
<feature type="compositionally biased region" description="Basic and acidic residues" evidence="21">
    <location>
        <begin position="701"/>
        <end position="715"/>
    </location>
</feature>
<evidence type="ECO:0000256" key="4">
    <source>
        <dbReference type="ARBA" id="ARBA00012513"/>
    </source>
</evidence>
<dbReference type="GO" id="GO:0005829">
    <property type="term" value="C:cytosol"/>
    <property type="evidence" value="ECO:0007669"/>
    <property type="project" value="TreeGrafter"/>
</dbReference>
<organism evidence="24">
    <name type="scientific">Hydra vulgaris</name>
    <name type="common">Hydra</name>
    <name type="synonym">Hydra attenuata</name>
    <dbReference type="NCBI Taxonomy" id="6087"/>
    <lineage>
        <taxon>Eukaryota</taxon>
        <taxon>Metazoa</taxon>
        <taxon>Cnidaria</taxon>
        <taxon>Hydrozoa</taxon>
        <taxon>Hydroidolina</taxon>
        <taxon>Anthoathecata</taxon>
        <taxon>Aplanulata</taxon>
        <taxon>Hydridae</taxon>
        <taxon>Hydra</taxon>
    </lineage>
</organism>
<dbReference type="Pfam" id="PF09202">
    <property type="entry name" value="Rio2_N"/>
    <property type="match status" value="1"/>
</dbReference>
<keyword evidence="12 24" id="KW-0418">Kinase</keyword>
<dbReference type="OrthoDB" id="10258631at2759"/>
<keyword evidence="9" id="KW-0808">Transferase</keyword>
<dbReference type="Gene3D" id="1.20.1480.30">
    <property type="entry name" value="Designed four-helix bundle protein"/>
    <property type="match status" value="1"/>
</dbReference>
<evidence type="ECO:0000313" key="24">
    <source>
        <dbReference type="EMBL" id="CDG67618.1"/>
    </source>
</evidence>
<evidence type="ECO:0000256" key="18">
    <source>
        <dbReference type="ARBA" id="ARBA00068353"/>
    </source>
</evidence>
<dbReference type="PANTHER" id="PTHR45852:SF1">
    <property type="entry name" value="SERINE_THREONINE-PROTEIN KINASE RIO2"/>
    <property type="match status" value="1"/>
</dbReference>
<dbReference type="InterPro" id="IPR030484">
    <property type="entry name" value="Rio2"/>
</dbReference>
<evidence type="ECO:0000256" key="8">
    <source>
        <dbReference type="ARBA" id="ARBA00022553"/>
    </source>
</evidence>
<feature type="region of interest" description="Disordered" evidence="21">
    <location>
        <begin position="683"/>
        <end position="715"/>
    </location>
</feature>
<evidence type="ECO:0000256" key="21">
    <source>
        <dbReference type="SAM" id="MobiDB-lite"/>
    </source>
</evidence>
<feature type="domain" description="RIO kinase" evidence="22">
    <location>
        <begin position="296"/>
        <end position="527"/>
    </location>
</feature>
<dbReference type="InterPro" id="IPR036390">
    <property type="entry name" value="WH_DNA-bd_sf"/>
</dbReference>
<evidence type="ECO:0000256" key="7">
    <source>
        <dbReference type="ARBA" id="ARBA00022527"/>
    </source>
</evidence>
<dbReference type="SUPFAM" id="SSF56112">
    <property type="entry name" value="Protein kinase-like (PK-like)"/>
    <property type="match status" value="1"/>
</dbReference>
<dbReference type="InterPro" id="IPR015285">
    <property type="entry name" value="RIO2_wHTH_N"/>
</dbReference>
<evidence type="ECO:0000256" key="9">
    <source>
        <dbReference type="ARBA" id="ARBA00022679"/>
    </source>
</evidence>
<keyword evidence="13" id="KW-0067">ATP-binding</keyword>
<evidence type="ECO:0000259" key="22">
    <source>
        <dbReference type="SMART" id="SM00090"/>
    </source>
</evidence>
<dbReference type="GO" id="GO:0005524">
    <property type="term" value="F:ATP binding"/>
    <property type="evidence" value="ECO:0007669"/>
    <property type="project" value="UniProtKB-KW"/>
</dbReference>
<dbReference type="Gene3D" id="1.10.10.10">
    <property type="entry name" value="Winged helix-like DNA-binding domain superfamily/Winged helix DNA-binding domain"/>
    <property type="match status" value="1"/>
</dbReference>
<keyword evidence="11" id="KW-0547">Nucleotide-binding</keyword>
<evidence type="ECO:0000256" key="11">
    <source>
        <dbReference type="ARBA" id="ARBA00022741"/>
    </source>
</evidence>